<feature type="non-terminal residue" evidence="3">
    <location>
        <position position="121"/>
    </location>
</feature>
<feature type="chain" id="PRO_5046225827" description="DUF3035 domain-containing protein" evidence="2">
    <location>
        <begin position="24"/>
        <end position="121"/>
    </location>
</feature>
<dbReference type="RefSeq" id="WP_206684310.1">
    <property type="nucleotide sequence ID" value="NZ_JACTVA010000111.1"/>
</dbReference>
<evidence type="ECO:0008006" key="5">
    <source>
        <dbReference type="Google" id="ProtNLM"/>
    </source>
</evidence>
<reference evidence="3 4" key="1">
    <citation type="journal article" date="2013" name="Int. J. Syst. Evol. Microbiol.">
        <title>Roseomonas aerophila sp. nov., isolated from air.</title>
        <authorList>
            <person name="Kim S.J."/>
            <person name="Weon H.Y."/>
            <person name="Ahn J.H."/>
            <person name="Hong S.B."/>
            <person name="Seok S.J."/>
            <person name="Whang K.S."/>
            <person name="Kwon S.W."/>
        </authorList>
    </citation>
    <scope>NUCLEOTIDE SEQUENCE [LARGE SCALE GENOMIC DNA]</scope>
    <source>
        <strain evidence="3 4">NBRC 108923</strain>
    </source>
</reference>
<accession>A0ABR7RU29</accession>
<gene>
    <name evidence="3" type="ORF">IBL26_25185</name>
</gene>
<dbReference type="EMBL" id="JACTVA010000111">
    <property type="protein sequence ID" value="MBC9210139.1"/>
    <property type="molecule type" value="Genomic_DNA"/>
</dbReference>
<name>A0ABR7RU29_9PROT</name>
<evidence type="ECO:0000313" key="3">
    <source>
        <dbReference type="EMBL" id="MBC9210139.1"/>
    </source>
</evidence>
<dbReference type="PROSITE" id="PS51257">
    <property type="entry name" value="PROKAR_LIPOPROTEIN"/>
    <property type="match status" value="1"/>
</dbReference>
<proteinExistence type="predicted"/>
<dbReference type="Proteomes" id="UP000626026">
    <property type="component" value="Unassembled WGS sequence"/>
</dbReference>
<comment type="caution">
    <text evidence="3">The sequence shown here is derived from an EMBL/GenBank/DDBJ whole genome shotgun (WGS) entry which is preliminary data.</text>
</comment>
<organism evidence="3 4">
    <name type="scientific">Teichococcus aerophilus</name>
    <dbReference type="NCBI Taxonomy" id="1224513"/>
    <lineage>
        <taxon>Bacteria</taxon>
        <taxon>Pseudomonadati</taxon>
        <taxon>Pseudomonadota</taxon>
        <taxon>Alphaproteobacteria</taxon>
        <taxon>Acetobacterales</taxon>
        <taxon>Roseomonadaceae</taxon>
        <taxon>Roseomonas</taxon>
    </lineage>
</organism>
<evidence type="ECO:0000256" key="2">
    <source>
        <dbReference type="SAM" id="SignalP"/>
    </source>
</evidence>
<sequence>MTIRLGGALAAMLALGACVGSPAEGPFEFFDAVTNDPLRGRAPPPGLDREGYPNLASVPPLPVRGAASTREELTRALGDARIQSQGPLVSGAPIPPPPSGSDSPVPLNPPAPPRLAAAPRI</sequence>
<keyword evidence="4" id="KW-1185">Reference proteome</keyword>
<feature type="signal peptide" evidence="2">
    <location>
        <begin position="1"/>
        <end position="23"/>
    </location>
</feature>
<evidence type="ECO:0000256" key="1">
    <source>
        <dbReference type="SAM" id="MobiDB-lite"/>
    </source>
</evidence>
<evidence type="ECO:0000313" key="4">
    <source>
        <dbReference type="Proteomes" id="UP000626026"/>
    </source>
</evidence>
<feature type="region of interest" description="Disordered" evidence="1">
    <location>
        <begin position="39"/>
        <end position="121"/>
    </location>
</feature>
<protein>
    <recommendedName>
        <fullName evidence="5">DUF3035 domain-containing protein</fullName>
    </recommendedName>
</protein>
<keyword evidence="2" id="KW-0732">Signal</keyword>